<dbReference type="EnsemblPlants" id="OMERI01G13320.1">
    <property type="protein sequence ID" value="OMERI01G13320.1"/>
    <property type="gene ID" value="OMERI01G13320"/>
</dbReference>
<dbReference type="HOGENOM" id="CLU_3436921_0_0_1"/>
<reference evidence="1" key="1">
    <citation type="submission" date="2015-04" db="UniProtKB">
        <authorList>
            <consortium name="EnsemblPlants"/>
        </authorList>
    </citation>
    <scope>IDENTIFICATION</scope>
</reference>
<proteinExistence type="predicted"/>
<name>A0A0E0C1K7_9ORYZ</name>
<organism evidence="1">
    <name type="scientific">Oryza meridionalis</name>
    <dbReference type="NCBI Taxonomy" id="40149"/>
    <lineage>
        <taxon>Eukaryota</taxon>
        <taxon>Viridiplantae</taxon>
        <taxon>Streptophyta</taxon>
        <taxon>Embryophyta</taxon>
        <taxon>Tracheophyta</taxon>
        <taxon>Spermatophyta</taxon>
        <taxon>Magnoliopsida</taxon>
        <taxon>Liliopsida</taxon>
        <taxon>Poales</taxon>
        <taxon>Poaceae</taxon>
        <taxon>BOP clade</taxon>
        <taxon>Oryzoideae</taxon>
        <taxon>Oryzeae</taxon>
        <taxon>Oryzinae</taxon>
        <taxon>Oryza</taxon>
    </lineage>
</organism>
<evidence type="ECO:0000313" key="2">
    <source>
        <dbReference type="Proteomes" id="UP000008021"/>
    </source>
</evidence>
<sequence>MTFATLDLPCGC</sequence>
<dbReference type="Proteomes" id="UP000008021">
    <property type="component" value="Chromosome 1"/>
</dbReference>
<reference evidence="1" key="2">
    <citation type="submission" date="2018-05" db="EMBL/GenBank/DDBJ databases">
        <title>OmerRS3 (Oryza meridionalis Reference Sequence Version 3).</title>
        <authorList>
            <person name="Zhang J."/>
            <person name="Kudrna D."/>
            <person name="Lee S."/>
            <person name="Talag J."/>
            <person name="Welchert J."/>
            <person name="Wing R.A."/>
        </authorList>
    </citation>
    <scope>NUCLEOTIDE SEQUENCE [LARGE SCALE GENOMIC DNA]</scope>
    <source>
        <strain evidence="1">cv. OR44</strain>
    </source>
</reference>
<keyword evidence="2" id="KW-1185">Reference proteome</keyword>
<accession>A0A0E0C1K7</accession>
<dbReference type="Gramene" id="OMERI01G13320.1">
    <property type="protein sequence ID" value="OMERI01G13320.1"/>
    <property type="gene ID" value="OMERI01G13320"/>
</dbReference>
<evidence type="ECO:0000313" key="1">
    <source>
        <dbReference type="EnsemblPlants" id="OMERI01G13320.1"/>
    </source>
</evidence>
<protein>
    <submittedName>
        <fullName evidence="1">Uncharacterized protein</fullName>
    </submittedName>
</protein>